<keyword evidence="1" id="KW-1133">Transmembrane helix</keyword>
<evidence type="ECO:0000313" key="2">
    <source>
        <dbReference type="EMBL" id="KAG6575556.1"/>
    </source>
</evidence>
<keyword evidence="3" id="KW-1185">Reference proteome</keyword>
<name>A0AAV6M5V8_9ROSI</name>
<organism evidence="2 3">
    <name type="scientific">Cucurbita argyrosperma subsp. sororia</name>
    <dbReference type="NCBI Taxonomy" id="37648"/>
    <lineage>
        <taxon>Eukaryota</taxon>
        <taxon>Viridiplantae</taxon>
        <taxon>Streptophyta</taxon>
        <taxon>Embryophyta</taxon>
        <taxon>Tracheophyta</taxon>
        <taxon>Spermatophyta</taxon>
        <taxon>Magnoliopsida</taxon>
        <taxon>eudicotyledons</taxon>
        <taxon>Gunneridae</taxon>
        <taxon>Pentapetalae</taxon>
        <taxon>rosids</taxon>
        <taxon>fabids</taxon>
        <taxon>Cucurbitales</taxon>
        <taxon>Cucurbitaceae</taxon>
        <taxon>Cucurbiteae</taxon>
        <taxon>Cucurbita</taxon>
    </lineage>
</organism>
<feature type="transmembrane region" description="Helical" evidence="1">
    <location>
        <begin position="71"/>
        <end position="91"/>
    </location>
</feature>
<dbReference type="EMBL" id="JAGKQH010000017">
    <property type="protein sequence ID" value="KAG6575556.1"/>
    <property type="molecule type" value="Genomic_DNA"/>
</dbReference>
<proteinExistence type="predicted"/>
<keyword evidence="1" id="KW-0812">Transmembrane</keyword>
<protein>
    <submittedName>
        <fullName evidence="2">Uncharacterized protein</fullName>
    </submittedName>
</protein>
<evidence type="ECO:0000313" key="3">
    <source>
        <dbReference type="Proteomes" id="UP000685013"/>
    </source>
</evidence>
<gene>
    <name evidence="2" type="ORF">SDJN03_26195</name>
</gene>
<comment type="caution">
    <text evidence="2">The sequence shown here is derived from an EMBL/GenBank/DDBJ whole genome shotgun (WGS) entry which is preliminary data.</text>
</comment>
<keyword evidence="1" id="KW-0472">Membrane</keyword>
<dbReference type="Proteomes" id="UP000685013">
    <property type="component" value="Chromosome 17"/>
</dbReference>
<reference evidence="2 3" key="1">
    <citation type="journal article" date="2021" name="Hortic Res">
        <title>The domestication of Cucurbita argyrosperma as revealed by the genome of its wild relative.</title>
        <authorList>
            <person name="Barrera-Redondo J."/>
            <person name="Sanchez-de la Vega G."/>
            <person name="Aguirre-Liguori J.A."/>
            <person name="Castellanos-Morales G."/>
            <person name="Gutierrez-Guerrero Y.T."/>
            <person name="Aguirre-Dugua X."/>
            <person name="Aguirre-Planter E."/>
            <person name="Tenaillon M.I."/>
            <person name="Lira-Saade R."/>
            <person name="Eguiarte L.E."/>
        </authorList>
    </citation>
    <scope>NUCLEOTIDE SEQUENCE [LARGE SCALE GENOMIC DNA]</scope>
    <source>
        <strain evidence="2">JBR-2021</strain>
    </source>
</reference>
<sequence>CVASIWMQKQPLVSIHAMTFELQCPRSDSGCRFVSHLTNAVRIKSMKIAIVASSGAHKYRSPIDHVPDGDFWKLILISFTVVTFAALLYTVHLYRVTKSILFSTWRSWLPAARDGHQASNF</sequence>
<accession>A0AAV6M5V8</accession>
<dbReference type="AlphaFoldDB" id="A0AAV6M5V8"/>
<feature type="non-terminal residue" evidence="2">
    <location>
        <position position="1"/>
    </location>
</feature>
<evidence type="ECO:0000256" key="1">
    <source>
        <dbReference type="SAM" id="Phobius"/>
    </source>
</evidence>